<evidence type="ECO:0000313" key="2">
    <source>
        <dbReference type="Proteomes" id="UP001054837"/>
    </source>
</evidence>
<gene>
    <name evidence="1" type="ORF">CDAR_565951</name>
</gene>
<sequence>MWDQRILVQDWSLGYLTSHLKPTYKMQETKLRRTEVFCSHVPSLSAHFVPRWPFRIQQTIYSLQLTCSRPSTRLPRLQVKCKYPDISAILETVSIQK</sequence>
<organism evidence="1 2">
    <name type="scientific">Caerostris darwini</name>
    <dbReference type="NCBI Taxonomy" id="1538125"/>
    <lineage>
        <taxon>Eukaryota</taxon>
        <taxon>Metazoa</taxon>
        <taxon>Ecdysozoa</taxon>
        <taxon>Arthropoda</taxon>
        <taxon>Chelicerata</taxon>
        <taxon>Arachnida</taxon>
        <taxon>Araneae</taxon>
        <taxon>Araneomorphae</taxon>
        <taxon>Entelegynae</taxon>
        <taxon>Araneoidea</taxon>
        <taxon>Araneidae</taxon>
        <taxon>Caerostris</taxon>
    </lineage>
</organism>
<dbReference type="Proteomes" id="UP001054837">
    <property type="component" value="Unassembled WGS sequence"/>
</dbReference>
<keyword evidence="2" id="KW-1185">Reference proteome</keyword>
<evidence type="ECO:0000313" key="1">
    <source>
        <dbReference type="EMBL" id="GIY85396.1"/>
    </source>
</evidence>
<reference evidence="1 2" key="1">
    <citation type="submission" date="2021-06" db="EMBL/GenBank/DDBJ databases">
        <title>Caerostris darwini draft genome.</title>
        <authorList>
            <person name="Kono N."/>
            <person name="Arakawa K."/>
        </authorList>
    </citation>
    <scope>NUCLEOTIDE SEQUENCE [LARGE SCALE GENOMIC DNA]</scope>
</reference>
<accession>A0AAV4WTY7</accession>
<comment type="caution">
    <text evidence="1">The sequence shown here is derived from an EMBL/GenBank/DDBJ whole genome shotgun (WGS) entry which is preliminary data.</text>
</comment>
<name>A0AAV4WTY7_9ARAC</name>
<protein>
    <submittedName>
        <fullName evidence="1">Uncharacterized protein</fullName>
    </submittedName>
</protein>
<dbReference type="EMBL" id="BPLQ01015042">
    <property type="protein sequence ID" value="GIY85396.1"/>
    <property type="molecule type" value="Genomic_DNA"/>
</dbReference>
<dbReference type="AlphaFoldDB" id="A0AAV4WTY7"/>
<proteinExistence type="predicted"/>